<keyword evidence="2" id="KW-1185">Reference proteome</keyword>
<accession>A0A7W7MVA8</accession>
<comment type="caution">
    <text evidence="1">The sequence shown here is derived from an EMBL/GenBank/DDBJ whole genome shotgun (WGS) entry which is preliminary data.</text>
</comment>
<dbReference type="Proteomes" id="UP000578112">
    <property type="component" value="Unassembled WGS sequence"/>
</dbReference>
<dbReference type="EMBL" id="JACHNH010000001">
    <property type="protein sequence ID" value="MBB4767494.1"/>
    <property type="molecule type" value="Genomic_DNA"/>
</dbReference>
<organism evidence="1 2">
    <name type="scientific">Actinoplanes digitatis</name>
    <dbReference type="NCBI Taxonomy" id="1868"/>
    <lineage>
        <taxon>Bacteria</taxon>
        <taxon>Bacillati</taxon>
        <taxon>Actinomycetota</taxon>
        <taxon>Actinomycetes</taxon>
        <taxon>Micromonosporales</taxon>
        <taxon>Micromonosporaceae</taxon>
        <taxon>Actinoplanes</taxon>
    </lineage>
</organism>
<name>A0A7W7MVA8_9ACTN</name>
<dbReference type="AlphaFoldDB" id="A0A7W7MVA8"/>
<evidence type="ECO:0008006" key="3">
    <source>
        <dbReference type="Google" id="ProtNLM"/>
    </source>
</evidence>
<evidence type="ECO:0000313" key="1">
    <source>
        <dbReference type="EMBL" id="MBB4767494.1"/>
    </source>
</evidence>
<reference evidence="1 2" key="1">
    <citation type="submission" date="2020-08" db="EMBL/GenBank/DDBJ databases">
        <title>Sequencing the genomes of 1000 actinobacteria strains.</title>
        <authorList>
            <person name="Klenk H.-P."/>
        </authorList>
    </citation>
    <scope>NUCLEOTIDE SEQUENCE [LARGE SCALE GENOMIC DNA]</scope>
    <source>
        <strain evidence="1 2">DSM 43149</strain>
    </source>
</reference>
<dbReference type="RefSeq" id="WP_203709616.1">
    <property type="nucleotide sequence ID" value="NZ_BOMK01000067.1"/>
</dbReference>
<sequence>MLLILQVHERAAMGVMGWATTSMAARYQHMTDPIRADIAKRVGGLIWKPAEMPAADPAGERDGGSEAA</sequence>
<proteinExistence type="predicted"/>
<evidence type="ECO:0000313" key="2">
    <source>
        <dbReference type="Proteomes" id="UP000578112"/>
    </source>
</evidence>
<gene>
    <name evidence="1" type="ORF">BJ971_008050</name>
</gene>
<protein>
    <recommendedName>
        <fullName evidence="3">Integrase</fullName>
    </recommendedName>
</protein>